<feature type="compositionally biased region" description="Basic and acidic residues" evidence="2">
    <location>
        <begin position="388"/>
        <end position="397"/>
    </location>
</feature>
<feature type="region of interest" description="Disordered" evidence="2">
    <location>
        <begin position="72"/>
        <end position="91"/>
    </location>
</feature>
<feature type="compositionally biased region" description="Low complexity" evidence="2">
    <location>
        <begin position="171"/>
        <end position="182"/>
    </location>
</feature>
<evidence type="ECO:0000256" key="1">
    <source>
        <dbReference type="SAM" id="Coils"/>
    </source>
</evidence>
<feature type="compositionally biased region" description="Polar residues" evidence="2">
    <location>
        <begin position="577"/>
        <end position="588"/>
    </location>
</feature>
<feature type="compositionally biased region" description="Low complexity" evidence="2">
    <location>
        <begin position="2157"/>
        <end position="2170"/>
    </location>
</feature>
<feature type="compositionally biased region" description="Polar residues" evidence="2">
    <location>
        <begin position="1118"/>
        <end position="1143"/>
    </location>
</feature>
<feature type="region of interest" description="Disordered" evidence="2">
    <location>
        <begin position="1097"/>
        <end position="1148"/>
    </location>
</feature>
<evidence type="ECO:0000313" key="4">
    <source>
        <dbReference type="Proteomes" id="UP001458880"/>
    </source>
</evidence>
<dbReference type="Proteomes" id="UP001458880">
    <property type="component" value="Unassembled WGS sequence"/>
</dbReference>
<feature type="compositionally biased region" description="Basic and acidic residues" evidence="2">
    <location>
        <begin position="535"/>
        <end position="544"/>
    </location>
</feature>
<feature type="region of interest" description="Disordered" evidence="2">
    <location>
        <begin position="1602"/>
        <end position="1625"/>
    </location>
</feature>
<evidence type="ECO:0000256" key="2">
    <source>
        <dbReference type="SAM" id="MobiDB-lite"/>
    </source>
</evidence>
<gene>
    <name evidence="3" type="ORF">QE152_g6391</name>
</gene>
<feature type="compositionally biased region" description="Low complexity" evidence="2">
    <location>
        <begin position="1241"/>
        <end position="1255"/>
    </location>
</feature>
<protein>
    <submittedName>
        <fullName evidence="3">Uncharacterized protein</fullName>
    </submittedName>
</protein>
<proteinExistence type="predicted"/>
<feature type="region of interest" description="Disordered" evidence="2">
    <location>
        <begin position="2157"/>
        <end position="2189"/>
    </location>
</feature>
<feature type="region of interest" description="Disordered" evidence="2">
    <location>
        <begin position="1912"/>
        <end position="1949"/>
    </location>
</feature>
<feature type="compositionally biased region" description="Polar residues" evidence="2">
    <location>
        <begin position="237"/>
        <end position="248"/>
    </location>
</feature>
<dbReference type="EMBL" id="JASPKY010000042">
    <property type="protein sequence ID" value="KAK9746064.1"/>
    <property type="molecule type" value="Genomic_DNA"/>
</dbReference>
<feature type="compositionally biased region" description="Low complexity" evidence="2">
    <location>
        <begin position="1097"/>
        <end position="1114"/>
    </location>
</feature>
<feature type="compositionally biased region" description="Basic and acidic residues" evidence="2">
    <location>
        <begin position="266"/>
        <end position="279"/>
    </location>
</feature>
<comment type="caution">
    <text evidence="3">The sequence shown here is derived from an EMBL/GenBank/DDBJ whole genome shotgun (WGS) entry which is preliminary data.</text>
</comment>
<feature type="compositionally biased region" description="Low complexity" evidence="2">
    <location>
        <begin position="78"/>
        <end position="88"/>
    </location>
</feature>
<feature type="region of interest" description="Disordered" evidence="2">
    <location>
        <begin position="2202"/>
        <end position="2270"/>
    </location>
</feature>
<feature type="compositionally biased region" description="Basic and acidic residues" evidence="2">
    <location>
        <begin position="123"/>
        <end position="147"/>
    </location>
</feature>
<feature type="region of interest" description="Disordered" evidence="2">
    <location>
        <begin position="1241"/>
        <end position="1268"/>
    </location>
</feature>
<keyword evidence="4" id="KW-1185">Reference proteome</keyword>
<organism evidence="3 4">
    <name type="scientific">Popillia japonica</name>
    <name type="common">Japanese beetle</name>
    <dbReference type="NCBI Taxonomy" id="7064"/>
    <lineage>
        <taxon>Eukaryota</taxon>
        <taxon>Metazoa</taxon>
        <taxon>Ecdysozoa</taxon>
        <taxon>Arthropoda</taxon>
        <taxon>Hexapoda</taxon>
        <taxon>Insecta</taxon>
        <taxon>Pterygota</taxon>
        <taxon>Neoptera</taxon>
        <taxon>Endopterygota</taxon>
        <taxon>Coleoptera</taxon>
        <taxon>Polyphaga</taxon>
        <taxon>Scarabaeiformia</taxon>
        <taxon>Scarabaeidae</taxon>
        <taxon>Rutelinae</taxon>
        <taxon>Popillia</taxon>
    </lineage>
</organism>
<feature type="compositionally biased region" description="Basic and acidic residues" evidence="2">
    <location>
        <begin position="410"/>
        <end position="420"/>
    </location>
</feature>
<feature type="compositionally biased region" description="Low complexity" evidence="2">
    <location>
        <begin position="1926"/>
        <end position="1948"/>
    </location>
</feature>
<feature type="region of interest" description="Disordered" evidence="2">
    <location>
        <begin position="378"/>
        <end position="475"/>
    </location>
</feature>
<feature type="compositionally biased region" description="Polar residues" evidence="2">
    <location>
        <begin position="207"/>
        <end position="216"/>
    </location>
</feature>
<feature type="compositionally biased region" description="Basic and acidic residues" evidence="2">
    <location>
        <begin position="218"/>
        <end position="236"/>
    </location>
</feature>
<feature type="region of interest" description="Disordered" evidence="2">
    <location>
        <begin position="508"/>
        <end position="591"/>
    </location>
</feature>
<feature type="compositionally biased region" description="Polar residues" evidence="2">
    <location>
        <begin position="1256"/>
        <end position="1268"/>
    </location>
</feature>
<evidence type="ECO:0000313" key="3">
    <source>
        <dbReference type="EMBL" id="KAK9746064.1"/>
    </source>
</evidence>
<accession>A0AAW1MJ26</accession>
<feature type="compositionally biased region" description="Low complexity" evidence="2">
    <location>
        <begin position="2236"/>
        <end position="2261"/>
    </location>
</feature>
<feature type="compositionally biased region" description="Polar residues" evidence="2">
    <location>
        <begin position="2216"/>
        <end position="2226"/>
    </location>
</feature>
<feature type="region of interest" description="Disordered" evidence="2">
    <location>
        <begin position="107"/>
        <end position="285"/>
    </location>
</feature>
<feature type="coiled-coil region" evidence="1">
    <location>
        <begin position="1995"/>
        <end position="2043"/>
    </location>
</feature>
<reference evidence="3 4" key="1">
    <citation type="journal article" date="2024" name="BMC Genomics">
        <title>De novo assembly and annotation of Popillia japonica's genome with initial clues to its potential as an invasive pest.</title>
        <authorList>
            <person name="Cucini C."/>
            <person name="Boschi S."/>
            <person name="Funari R."/>
            <person name="Cardaioli E."/>
            <person name="Iannotti N."/>
            <person name="Marturano G."/>
            <person name="Paoli F."/>
            <person name="Bruttini M."/>
            <person name="Carapelli A."/>
            <person name="Frati F."/>
            <person name="Nardi F."/>
        </authorList>
    </citation>
    <scope>NUCLEOTIDE SEQUENCE [LARGE SCALE GENOMIC DNA]</scope>
    <source>
        <strain evidence="3">DMR45628</strain>
    </source>
</reference>
<keyword evidence="1" id="KW-0175">Coiled coil</keyword>
<name>A0AAW1MJ26_POPJA</name>
<feature type="region of interest" description="Disordered" evidence="2">
    <location>
        <begin position="2361"/>
        <end position="2390"/>
    </location>
</feature>
<feature type="compositionally biased region" description="Low complexity" evidence="2">
    <location>
        <begin position="1606"/>
        <end position="1625"/>
    </location>
</feature>
<sequence>MIMCRSAIEGRRLGVDQLILKIDLLTALKLPPKMRRIRLGNITDLHAEVLLETAIGAIEEELLNHRRSNWYSSEEALPSSPGRRSSIGRGRKVEKIAEGIEKQFDNSNKNEVIKPKTFRGRIHNTERLENRPESAELRSRNKPKAADEDPVTISTTTPAPTKPKAADEDPVTISTTTPAPTTRSRRVDHQSRTKPEVQSESKLEESILSTTQNIATGESRRNVRNRIDTRRNKSSEDVVQSPETATSRTDNRRRSHSRKSNTVEAPIRETTTESRDAPRNRPRVRNIPPIIDEQILEVLPLFESEVKTVVPIKKRLHSSRESANQIKISTSNEIQADSPRTRVETKTEKSEKIEIRTISEVVTKRKLGRQVVRKVKINKPEPGNVNKINDKSVETTEKTVTTVTPSRGHARAEIKKDKGKSLLSSSEEDVGDSDNYPEPFKALIQAKIAKQSKSKGSRSQKAPSDDSSTKISTDRIVTSSRIVPVASTTTARITTTTASAPLTTSLKINDDDNELVPNSVTTNDERAFAKNLETSSEKDVEVKPTHKSRSFSPKPPRGLYSLNRNGTKSRIGKLDSPASTQQVVSGTQKAGRYSSKYRKDIFNRSGSTRPTPAPAYTPTVPTVTTPSVKAGVEDVISGMEVISIDDPINTIPSDSLINGELLSNPNPFNNPSSSKLVPASLVTKEGRSTVAPVPIVSTEKPVSIIERIIYSITAISTASPDKTIDITNDGPTKPTAIFKIPSKTQKEDVTIDTLAGQHGLETVTLNEIKPLTTETPTTIIERILSSISAIQASSTTTERTDTQVGNSLNTISTTFKPLSSNKRVSATVSTTLSTTTLSPSSTPQDALDVIEQISSERSLQQRTISRLLELLKSISPNATPVPEKVVVVTPKITSFTSATSVGDLNREVEVFNTTSSSVESRIAATTVADLPLETLAPTTPDLLQNTIAGIESTTNLPTSSGNTKLPDTISISDFLATLDTLNGVESTTGNQRIIESTTPTSLTNESTTVSANSAATTAADKAELIAVTTVTPTTVESANLVTVVTEAATPTTELVTTTLGTAQFENLETLDGATEGGGDNTTPPVTLAARIELGTESVVTSTTPEESTESQPPVITTEMPSTTATSAQQEITTPLPSESSNTIPPGADPSSILNMLSRLLEISGRTQVLNTITLEQTTISSSTDSSTLTDGTSTSAPISTTANFAVSPGSVTIFSANDLNSMFTPTDDGTTVTILSRSFLTTSPPTSTESSFTETNAITPSSSPDNSSAAIVTMGPADKSADLISTTPLSAPTSNDTADTITTTIPPDESADLVVSTLAPTENSDAVMTTTIMENLTGNIDSTTQIPMTETSTESMLPTTTITAEVTTIIESSSSNNTMDVSNATNSTMQGSANTTVSDRAGRLLIIESEPVQNDLQVSSEPPEKDYFIFGILSNNTILRKRPSKYPNKRTPFVIVGVYPNNTVIQKFPNGTLIPEEPVIQVSGFDTRENPPTLTEITSNQVTQDSSPLDDNKILQTGDIRSNPPSNDASQPITTIAPAVVTFSAPPTVTMSTLTATTSGNAAMARETVTPKVGDRNRDVEEVNIEENTISNNKPEKIVEQTTTIRGPQRSRQRTTTPRGVTTTQTAKPAVTELPTTQEPTTILAAIRIEDLVEDETTLPSIMETTIAPKLSNRFRTTTSPPELTTRRAFTTPRYTNTITTVVPSFENLQLTIRPTTPYLIQRIIGNITGTAVRLGGEPTTNIPLSTTTTSTEIPIETSTIPPTIRSRVRIPTTTIPQALTTPIPTMTTELLTTTDAALTATSRSRGRSRYSLSTPFEALVRTVTVTPSTVSTDAPSTTDFPFRTTFTPRRYTQTPTTINIPSRIAMFTPTTVFANVPTATEQNFMSTTSFNSQNADLEGSTVFPVFTTTFEEVTETQPPPPPSAPDTTTSTPPTFASTQRQRQRTTTPLTAMTSTNLQRLAELRLSENFGELSTTGDYFTPTTVVPTITSTTAASSLQTTLKTITTKVKQLTEQQKKDLEELAKLEQEQQQILQQLAFLTRLNLGGGGPKPTRSPSNLAGRVVDFAAERNKQASTENPSAANLLETLTNQNSKPLETKPLSLEDILKQLNVNPNSVTLSPSSSSYGQSTDAILAALLKQQGIEPNTPKALGDQLKTTTAVPRTTTTRRAPATRRRTTTTTPRPGPIMQGLNWLLNALAPAPTTKKPATRKKAPASSTSSSRNQPFRQEIELLSSQPTEYTPVVYTVPPRTRSTPSQSRQSSRFRKPLHSLSETELRNLVIQLETAQRDPSKAKDIDFASLGFQESTEKATTLLADNAVQITNSGRVGSNSKIRQTPDSSATEAGVVPLVYRRGRYTTPVSSGVSNSILDDEEEEPTTTRSRKVSLPPVQLNPIPGIDGEGGTQVRGQLINAAVNVTRAISQFLGSAIQDAAYQITNLFSNGDGNIRNAIAANSALPTINIPVNVTSR</sequence>
<feature type="compositionally biased region" description="Basic and acidic residues" evidence="2">
    <location>
        <begin position="185"/>
        <end position="205"/>
    </location>
</feature>